<evidence type="ECO:0000256" key="1">
    <source>
        <dbReference type="SAM" id="MobiDB-lite"/>
    </source>
</evidence>
<dbReference type="RefSeq" id="WP_143088848.1">
    <property type="nucleotide sequence ID" value="NZ_FOVC01000015.1"/>
</dbReference>
<gene>
    <name evidence="2" type="ORF">SAMN05216516_11548</name>
</gene>
<organism evidence="2 3">
    <name type="scientific">Izhakiella capsodis</name>
    <dbReference type="NCBI Taxonomy" id="1367852"/>
    <lineage>
        <taxon>Bacteria</taxon>
        <taxon>Pseudomonadati</taxon>
        <taxon>Pseudomonadota</taxon>
        <taxon>Gammaproteobacteria</taxon>
        <taxon>Enterobacterales</taxon>
        <taxon>Erwiniaceae</taxon>
        <taxon>Izhakiella</taxon>
    </lineage>
</organism>
<feature type="region of interest" description="Disordered" evidence="1">
    <location>
        <begin position="1"/>
        <end position="36"/>
    </location>
</feature>
<sequence>MPDSIRKYSSCDSAPLYPVSRYDANDDPAQESSDPSLRSVLRSVDNSMQTLSVVESDTNTRTGGIFSRVSSWLPTSFRGYMGGDARDDKQPAPTEVYATGEVLRRKAEARQEEIALRHTFVSPPVPYEWKGALPKRALIGVSTMSALGGTVYKYSTIRNTPTGAMADSPPPPSAQPDLVKLDDYGAGLERLPEHYVSYDDHPANGIRHRRHNLSASPYDKKAHEQGNFKSHLHRANQYVNTLFYHDGLLENDTTPDREKMLFLASDYLFQGERGSIEQDYRVKSLAQAILSGRGLYGGGKDEDITSEQASNVIRHWVFENILRNSPEKYIESKIKEDESKVYTIEDITRMLPVDKLPDTRSFHPGRLTVAERTELSEIWKKLMMEEMPFLALSDDRVKTMPLNGYEFANLYAGARFLKETTGKKFTFDEAMLTGEKMCALAAEEGISEREMRLYLPPALYYLATKSHEVNENANDFDIVNRYLQYHHDVSEIKKDFEKKYKIYLSATNAWMSKGKLADKIISECHPLTQNAPRRIKKRSERLDFFQINSPREDYLNGIDKPCRNAPNSLGNEYIRLTAYVADSFLEVDRDIIQAAISKFSENEKQFIESADEIHPANAYIQMHQLSDRFVPPKYYLQGADLFAVKLNGEERIYILIAEKDQSGSYKLIRVDRNIIPYLTNGLFGDPLNLSKIDWGDENAIFERFHFEVEIDDAAWIGRGEHNTIITDEISKIHRDKLYNALYEAGNDKSKIQTVWSITKHLIPFHDCVEGVIAKKTEEAVPACLLDVVAFIPVFGQAAKLSVKFSRGLTLGLRSGVSIASKDGIQAATRGLVREIRLPTTSELASLGKNTLRSADPGFELIGDISKKLGHRVIKVLSGDSKTAALAEKMASSGHLRSLPDMPENEIQMLKLPHSELIVPTVKIREIDGEPIYVRVDPETGEGFGQYYLLNNGKLRPLPHDSIYLDELQQFNLSCWYNRIKRSLDNIAKTQFCLNDSWKVTNEVTLREIKRLSEGNTGIYKKIYTLNTNSQSEYFIKQDGVYHKVKYDGRRSFWRMENIICRGCHAIPIKLNQKGRWEARKEVSWPKGLPWHTPGSVIRKVKEEYILEKHMSALEQASVTKNFAVSFRKAGKPTLIALNEGAAAKPHSILEKTIKESSLIKYYPENKDEVMRKIREAGIEGIVGHWSKDNGLEGIYLTNNIQFINTIRISDEVFIYPIDIEKLEESLRPLKEKEGWKKICYTGDYDTHEIIKFSNAGRPRTALDGNEEKEFINILNNAVSLTDNARTIDSATHRVFQHGAQVNYPTYMINNKFEGEGGLNMAVANPGEFPIMMLDRGIWSIINNSDELNKYYRNIGAIIKESWRRGGDVVLTNEGIKSRFSNS</sequence>
<name>A0A1I5BAV4_9GAMM</name>
<keyword evidence="3" id="KW-1185">Reference proteome</keyword>
<evidence type="ECO:0000313" key="2">
    <source>
        <dbReference type="EMBL" id="SFN71659.1"/>
    </source>
</evidence>
<dbReference type="EMBL" id="FOVC01000015">
    <property type="protein sequence ID" value="SFN71659.1"/>
    <property type="molecule type" value="Genomic_DNA"/>
</dbReference>
<evidence type="ECO:0000313" key="3">
    <source>
        <dbReference type="Proteomes" id="UP000242222"/>
    </source>
</evidence>
<dbReference type="STRING" id="1367852.SAMN05216516_11548"/>
<dbReference type="OrthoDB" id="6631392at2"/>
<dbReference type="Proteomes" id="UP000242222">
    <property type="component" value="Unassembled WGS sequence"/>
</dbReference>
<accession>A0A1I5BAV4</accession>
<protein>
    <submittedName>
        <fullName evidence="2">Uncharacterized protein</fullName>
    </submittedName>
</protein>
<reference evidence="3" key="1">
    <citation type="submission" date="2016-10" db="EMBL/GenBank/DDBJ databases">
        <authorList>
            <person name="Varghese N."/>
            <person name="Submissions S."/>
        </authorList>
    </citation>
    <scope>NUCLEOTIDE SEQUENCE [LARGE SCALE GENOMIC DNA]</scope>
    <source>
        <strain evidence="3">N6PO6</strain>
    </source>
</reference>
<proteinExistence type="predicted"/>